<protein>
    <recommendedName>
        <fullName evidence="1">Putative plant transposon protein domain-containing protein</fullName>
    </recommendedName>
</protein>
<dbReference type="HOGENOM" id="CLU_029307_10_1_1"/>
<evidence type="ECO:0000313" key="3">
    <source>
        <dbReference type="Proteomes" id="UP000011115"/>
    </source>
</evidence>
<feature type="domain" description="Putative plant transposon protein" evidence="1">
    <location>
        <begin position="11"/>
        <end position="95"/>
    </location>
</feature>
<dbReference type="AlphaFoldDB" id="M1DWF3"/>
<evidence type="ECO:0000259" key="1">
    <source>
        <dbReference type="Pfam" id="PF20167"/>
    </source>
</evidence>
<sequence>MHTPLIEVGAAIEKKDLNIIARYWFRFISSTLMPSNNESIIRHPKAALLGCIIDRESLHLGSIISHEIAMRAKQNQTSLPFLILISALCRRVGVNFMAKTDIEVTPYLSCDIYRIKVEYLKDEAEKKKKALVDTSQSLIWSPWRPTLVSPLR</sequence>
<dbReference type="PaxDb" id="4113-PGSC0003DMT400095494"/>
<dbReference type="InterPro" id="IPR046796">
    <property type="entry name" value="Transposase_32_dom"/>
</dbReference>
<proteinExistence type="predicted"/>
<dbReference type="PANTHER" id="PTHR33180:SF31">
    <property type="entry name" value="POLYPROTEIN PROTEIN"/>
    <property type="match status" value="1"/>
</dbReference>
<organism evidence="2 3">
    <name type="scientific">Solanum tuberosum</name>
    <name type="common">Potato</name>
    <dbReference type="NCBI Taxonomy" id="4113"/>
    <lineage>
        <taxon>Eukaryota</taxon>
        <taxon>Viridiplantae</taxon>
        <taxon>Streptophyta</taxon>
        <taxon>Embryophyta</taxon>
        <taxon>Tracheophyta</taxon>
        <taxon>Spermatophyta</taxon>
        <taxon>Magnoliopsida</taxon>
        <taxon>eudicotyledons</taxon>
        <taxon>Gunneridae</taxon>
        <taxon>Pentapetalae</taxon>
        <taxon>asterids</taxon>
        <taxon>lamiids</taxon>
        <taxon>Solanales</taxon>
        <taxon>Solanaceae</taxon>
        <taxon>Solanoideae</taxon>
        <taxon>Solaneae</taxon>
        <taxon>Solanum</taxon>
    </lineage>
</organism>
<name>M1DWF3_SOLTU</name>
<reference evidence="3" key="1">
    <citation type="journal article" date="2011" name="Nature">
        <title>Genome sequence and analysis of the tuber crop potato.</title>
        <authorList>
            <consortium name="The Potato Genome Sequencing Consortium"/>
        </authorList>
    </citation>
    <scope>NUCLEOTIDE SEQUENCE [LARGE SCALE GENOMIC DNA]</scope>
    <source>
        <strain evidence="3">cv. DM1-3 516 R44</strain>
    </source>
</reference>
<dbReference type="EnsemblPlants" id="PGSC0003DMT400095494">
    <property type="protein sequence ID" value="PGSC0003DMT400095494"/>
    <property type="gene ID" value="PGSC0003DMG400045065"/>
</dbReference>
<dbReference type="InParanoid" id="M1DWF3"/>
<dbReference type="Proteomes" id="UP000011115">
    <property type="component" value="Unassembled WGS sequence"/>
</dbReference>
<dbReference type="Gramene" id="PGSC0003DMT400095494">
    <property type="protein sequence ID" value="PGSC0003DMT400095494"/>
    <property type="gene ID" value="PGSC0003DMG400045065"/>
</dbReference>
<dbReference type="PANTHER" id="PTHR33180">
    <property type="entry name" value="PHOTOSYSTEM II CP43 REACTION CENTER PROTEIN"/>
    <property type="match status" value="1"/>
</dbReference>
<evidence type="ECO:0000313" key="2">
    <source>
        <dbReference type="EnsemblPlants" id="PGSC0003DMT400095494"/>
    </source>
</evidence>
<keyword evidence="3" id="KW-1185">Reference proteome</keyword>
<accession>M1DWF3</accession>
<reference evidence="2" key="2">
    <citation type="submission" date="2015-06" db="UniProtKB">
        <authorList>
            <consortium name="EnsemblPlants"/>
        </authorList>
    </citation>
    <scope>IDENTIFICATION</scope>
    <source>
        <strain evidence="2">DM1-3 516 R44</strain>
    </source>
</reference>
<dbReference type="Pfam" id="PF20167">
    <property type="entry name" value="Transposase_32"/>
    <property type="match status" value="1"/>
</dbReference>